<evidence type="ECO:0000313" key="8">
    <source>
        <dbReference type="EMBL" id="NBJ91751.1"/>
    </source>
</evidence>
<evidence type="ECO:0000256" key="2">
    <source>
        <dbReference type="ARBA" id="ARBA00012400"/>
    </source>
</evidence>
<feature type="domain" description="Siroheme synthase central" evidence="7">
    <location>
        <begin position="140"/>
        <end position="165"/>
    </location>
</feature>
<dbReference type="OrthoDB" id="9773765at2"/>
<protein>
    <recommendedName>
        <fullName evidence="2">precorrin-2 dehydrogenase</fullName>
        <ecNumber evidence="2">1.3.1.76</ecNumber>
    </recommendedName>
</protein>
<dbReference type="NCBIfam" id="TIGR01470">
    <property type="entry name" value="cysG_Nterm"/>
    <property type="match status" value="1"/>
</dbReference>
<name>A0A9X5GR30_9FIRM</name>
<dbReference type="InterPro" id="IPR028161">
    <property type="entry name" value="Met8-like"/>
</dbReference>
<keyword evidence="5" id="KW-0627">Porphyrin biosynthesis</keyword>
<gene>
    <name evidence="8" type="ORF">D5281_03875</name>
</gene>
<dbReference type="InterPro" id="IPR036291">
    <property type="entry name" value="NAD(P)-bd_dom_sf"/>
</dbReference>
<dbReference type="Gene3D" id="3.40.50.720">
    <property type="entry name" value="NAD(P)-binding Rossmann-like Domain"/>
    <property type="match status" value="1"/>
</dbReference>
<proteinExistence type="predicted"/>
<dbReference type="InterPro" id="IPR042518">
    <property type="entry name" value="SirC_C"/>
</dbReference>
<dbReference type="GO" id="GO:0043115">
    <property type="term" value="F:precorrin-2 dehydrogenase activity"/>
    <property type="evidence" value="ECO:0007669"/>
    <property type="project" value="UniProtKB-EC"/>
</dbReference>
<evidence type="ECO:0000256" key="5">
    <source>
        <dbReference type="ARBA" id="ARBA00023244"/>
    </source>
</evidence>
<dbReference type="AlphaFoldDB" id="A0A9X5GR30"/>
<evidence type="ECO:0000256" key="4">
    <source>
        <dbReference type="ARBA" id="ARBA00023027"/>
    </source>
</evidence>
<dbReference type="InterPro" id="IPR028281">
    <property type="entry name" value="Sirohaem_synthase_central"/>
</dbReference>
<comment type="caution">
    <text evidence="8">The sequence shown here is derived from an EMBL/GenBank/DDBJ whole genome shotgun (WGS) entry which is preliminary data.</text>
</comment>
<dbReference type="EMBL" id="QZDT01000003">
    <property type="protein sequence ID" value="NBJ91751.1"/>
    <property type="molecule type" value="Genomic_DNA"/>
</dbReference>
<reference evidence="8" key="1">
    <citation type="submission" date="2018-09" db="EMBL/GenBank/DDBJ databases">
        <title>Murine metabolic-syndrome-specific gut microbial biobank.</title>
        <authorList>
            <person name="Liu C."/>
        </authorList>
    </citation>
    <scope>NUCLEOTIDE SEQUENCE</scope>
    <source>
        <strain evidence="8">D42-62</strain>
    </source>
</reference>
<keyword evidence="9" id="KW-1185">Reference proteome</keyword>
<evidence type="ECO:0000259" key="7">
    <source>
        <dbReference type="Pfam" id="PF14824"/>
    </source>
</evidence>
<dbReference type="GO" id="GO:0019354">
    <property type="term" value="P:siroheme biosynthetic process"/>
    <property type="evidence" value="ECO:0007669"/>
    <property type="project" value="InterPro"/>
</dbReference>
<comment type="pathway">
    <text evidence="1">Porphyrin-containing compound metabolism; siroheme biosynthesis; sirohydrochlorin from precorrin-2: step 1/1.</text>
</comment>
<evidence type="ECO:0000256" key="3">
    <source>
        <dbReference type="ARBA" id="ARBA00023002"/>
    </source>
</evidence>
<dbReference type="InterPro" id="IPR006367">
    <property type="entry name" value="Sirohaem_synthase_N"/>
</dbReference>
<evidence type="ECO:0000256" key="6">
    <source>
        <dbReference type="ARBA" id="ARBA00047561"/>
    </source>
</evidence>
<dbReference type="Gene3D" id="1.10.8.610">
    <property type="entry name" value="SirC, precorrin-2 dehydrogenase, C-terminal helical domain-like"/>
    <property type="match status" value="1"/>
</dbReference>
<comment type="catalytic activity">
    <reaction evidence="6">
        <text>precorrin-2 + NAD(+) = sirohydrochlorin + NADH + 2 H(+)</text>
        <dbReference type="Rhea" id="RHEA:15613"/>
        <dbReference type="ChEBI" id="CHEBI:15378"/>
        <dbReference type="ChEBI" id="CHEBI:57540"/>
        <dbReference type="ChEBI" id="CHEBI:57945"/>
        <dbReference type="ChEBI" id="CHEBI:58351"/>
        <dbReference type="ChEBI" id="CHEBI:58827"/>
        <dbReference type="EC" id="1.3.1.76"/>
    </reaction>
</comment>
<sequence length="218" mass="24126">MLVSGDEATGMESVFDNPERSSTMGYFPFFMDIKGKKGLIVGGGEIAAHKVEKLLPFEASLTVIAPTILRELVENPVLSCIERAFQDEDVEGKMFVIAATDDQCLNAHVAELCRAKNIFINVVDDKKECDFLFPAMVKKGKLTVGVSTEGASPQAAAMLRRQIEQEMPDKIEEILEYLSQLREIARNEIPDAGERARFLKKAAVECMENAQNTPPKND</sequence>
<dbReference type="Pfam" id="PF13241">
    <property type="entry name" value="NAD_binding_7"/>
    <property type="match status" value="1"/>
</dbReference>
<organism evidence="8 9">
    <name type="scientific">Parablautia muri</name>
    <dbReference type="NCBI Taxonomy" id="2320879"/>
    <lineage>
        <taxon>Bacteria</taxon>
        <taxon>Bacillati</taxon>
        <taxon>Bacillota</taxon>
        <taxon>Clostridia</taxon>
        <taxon>Lachnospirales</taxon>
        <taxon>Lachnospiraceae</taxon>
        <taxon>Parablautia</taxon>
    </lineage>
</organism>
<keyword evidence="4" id="KW-0520">NAD</keyword>
<evidence type="ECO:0000313" key="9">
    <source>
        <dbReference type="Proteomes" id="UP001154420"/>
    </source>
</evidence>
<evidence type="ECO:0000256" key="1">
    <source>
        <dbReference type="ARBA" id="ARBA00005010"/>
    </source>
</evidence>
<dbReference type="SUPFAM" id="SSF51735">
    <property type="entry name" value="NAD(P)-binding Rossmann-fold domains"/>
    <property type="match status" value="1"/>
</dbReference>
<keyword evidence="3" id="KW-0560">Oxidoreductase</keyword>
<dbReference type="GO" id="GO:0004325">
    <property type="term" value="F:ferrochelatase activity"/>
    <property type="evidence" value="ECO:0007669"/>
    <property type="project" value="InterPro"/>
</dbReference>
<dbReference type="Pfam" id="PF14824">
    <property type="entry name" value="Sirohm_synth_M"/>
    <property type="match status" value="1"/>
</dbReference>
<dbReference type="RefSeq" id="WP_160558826.1">
    <property type="nucleotide sequence ID" value="NZ_QZDT01000003.1"/>
</dbReference>
<accession>A0A9X5GR30</accession>
<dbReference type="Proteomes" id="UP001154420">
    <property type="component" value="Unassembled WGS sequence"/>
</dbReference>
<dbReference type="PANTHER" id="PTHR35330:SF1">
    <property type="entry name" value="SIROHEME BIOSYNTHESIS PROTEIN MET8"/>
    <property type="match status" value="1"/>
</dbReference>
<dbReference type="PANTHER" id="PTHR35330">
    <property type="entry name" value="SIROHEME BIOSYNTHESIS PROTEIN MET8"/>
    <property type="match status" value="1"/>
</dbReference>
<dbReference type="SUPFAM" id="SSF75615">
    <property type="entry name" value="Siroheme synthase middle domains-like"/>
    <property type="match status" value="1"/>
</dbReference>
<dbReference type="EC" id="1.3.1.76" evidence="2"/>